<dbReference type="RefSeq" id="WP_199719950.1">
    <property type="nucleotide sequence ID" value="NZ_RJKN01000002.1"/>
</dbReference>
<keyword evidence="2" id="KW-1185">Reference proteome</keyword>
<comment type="caution">
    <text evidence="1">The sequence shown here is derived from an EMBL/GenBank/DDBJ whole genome shotgun (WGS) entry which is preliminary data.</text>
</comment>
<gene>
    <name evidence="1" type="ORF">EDC03_1056</name>
</gene>
<proteinExistence type="predicted"/>
<evidence type="ECO:0000313" key="2">
    <source>
        <dbReference type="Proteomes" id="UP000276232"/>
    </source>
</evidence>
<dbReference type="Proteomes" id="UP000276232">
    <property type="component" value="Unassembled WGS sequence"/>
</dbReference>
<reference evidence="1 2" key="1">
    <citation type="journal article" date="2015" name="Stand. Genomic Sci.">
        <title>Genomic Encyclopedia of Bacterial and Archaeal Type Strains, Phase III: the genomes of soil and plant-associated and newly described type strains.</title>
        <authorList>
            <person name="Whitman W.B."/>
            <person name="Woyke T."/>
            <person name="Klenk H.P."/>
            <person name="Zhou Y."/>
            <person name="Lilburn T.G."/>
            <person name="Beck B.J."/>
            <person name="De Vos P."/>
            <person name="Vandamme P."/>
            <person name="Eisen J.A."/>
            <person name="Garrity G."/>
            <person name="Hugenholtz P."/>
            <person name="Kyrpides N.C."/>
        </authorList>
    </citation>
    <scope>NUCLEOTIDE SEQUENCE [LARGE SCALE GENOMIC DNA]</scope>
    <source>
        <strain evidence="1 2">CECT 7306</strain>
    </source>
</reference>
<sequence>MSTSASDGTAARPAPTRAPGELLDVRTIYAEPAALALDRGRQVVERWPRAEVVEVPSAQRVQGLHDDAASVDRWVRVKTEVLALGVRKTLTARRNERSANWIAPSTANGCAMACAYCYVPRHKGYANPITVYANIDQVVGYLQRHVARQGPKPGPDQCDPHAWVYDIGENSDASVDAVVSDNVRDLVTAFRDLPTAKASFATKQVNRDLLDYDPQGRTRVRFSVMPHRMARLLDVRTTPVAQRVAAVDDFVAAGYEVHLNLSPVVVHEGWLEEWAELLDELDDVLSPAAKAQAAAEVILLTHNAGLHEVNLGWHPKGEEAIWRPDIQETKRSQNGMENVRYRARWKKVWLQRLLDLMAERTPWLTVRYAF</sequence>
<protein>
    <submittedName>
        <fullName evidence="1">Spore photoproduct lyase family protein</fullName>
    </submittedName>
</protein>
<dbReference type="InterPro" id="IPR049539">
    <property type="entry name" value="SPL"/>
</dbReference>
<dbReference type="GO" id="GO:0042601">
    <property type="term" value="C:endospore-forming forespore"/>
    <property type="evidence" value="ECO:0007669"/>
    <property type="project" value="TreeGrafter"/>
</dbReference>
<accession>A0A3N1HR72</accession>
<organism evidence="1 2">
    <name type="scientific">Pseudokineococcus lusitanus</name>
    <dbReference type="NCBI Taxonomy" id="763993"/>
    <lineage>
        <taxon>Bacteria</taxon>
        <taxon>Bacillati</taxon>
        <taxon>Actinomycetota</taxon>
        <taxon>Actinomycetes</taxon>
        <taxon>Kineosporiales</taxon>
        <taxon>Kineosporiaceae</taxon>
        <taxon>Pseudokineococcus</taxon>
    </lineage>
</organism>
<dbReference type="GO" id="GO:0051539">
    <property type="term" value="F:4 iron, 4 sulfur cluster binding"/>
    <property type="evidence" value="ECO:0007669"/>
    <property type="project" value="TreeGrafter"/>
</dbReference>
<dbReference type="Pfam" id="PF20903">
    <property type="entry name" value="SPL"/>
    <property type="match status" value="1"/>
</dbReference>
<dbReference type="EMBL" id="RJKN01000002">
    <property type="protein sequence ID" value="ROP44926.1"/>
    <property type="molecule type" value="Genomic_DNA"/>
</dbReference>
<dbReference type="Gene3D" id="3.80.30.30">
    <property type="match status" value="1"/>
</dbReference>
<dbReference type="GO" id="GO:1904047">
    <property type="term" value="F:S-adenosyl-L-methionine binding"/>
    <property type="evidence" value="ECO:0007669"/>
    <property type="project" value="TreeGrafter"/>
</dbReference>
<dbReference type="AlphaFoldDB" id="A0A3N1HR72"/>
<dbReference type="InParanoid" id="A0A3N1HR72"/>
<dbReference type="GO" id="GO:0003913">
    <property type="term" value="F:DNA photolyase activity"/>
    <property type="evidence" value="ECO:0007669"/>
    <property type="project" value="TreeGrafter"/>
</dbReference>
<dbReference type="InterPro" id="IPR023805">
    <property type="entry name" value="Uncharacterised_Spl-rel"/>
</dbReference>
<name>A0A3N1HR72_9ACTN</name>
<dbReference type="NCBIfam" id="TIGR03886">
    <property type="entry name" value="lyase_spl_fam"/>
    <property type="match status" value="1"/>
</dbReference>
<keyword evidence="1" id="KW-0456">Lyase</keyword>
<dbReference type="Gene3D" id="3.40.50.12110">
    <property type="match status" value="1"/>
</dbReference>
<dbReference type="PANTHER" id="PTHR37822">
    <property type="entry name" value="SPORE PHOTOPRODUCT LYASE-RELATED"/>
    <property type="match status" value="1"/>
</dbReference>
<evidence type="ECO:0000313" key="1">
    <source>
        <dbReference type="EMBL" id="ROP44926.1"/>
    </source>
</evidence>
<dbReference type="PANTHER" id="PTHR37822:SF2">
    <property type="entry name" value="SPORE PHOTOPRODUCT LYASE"/>
    <property type="match status" value="1"/>
</dbReference>